<feature type="compositionally biased region" description="Acidic residues" evidence="14">
    <location>
        <begin position="533"/>
        <end position="545"/>
    </location>
</feature>
<evidence type="ECO:0000256" key="8">
    <source>
        <dbReference type="ARBA" id="ARBA00022968"/>
    </source>
</evidence>
<feature type="region of interest" description="Disordered" evidence="14">
    <location>
        <begin position="511"/>
        <end position="576"/>
    </location>
</feature>
<dbReference type="Pfam" id="PF00326">
    <property type="entry name" value="Peptidase_S9"/>
    <property type="match status" value="1"/>
</dbReference>
<dbReference type="GeneID" id="6498501"/>
<comment type="similarity">
    <text evidence="2">Belongs to the peptidase S9B family. DPPIV subfamily.</text>
</comment>
<keyword evidence="5 15" id="KW-0812">Transmembrane</keyword>
<proteinExistence type="inferred from homology"/>
<feature type="region of interest" description="Disordered" evidence="14">
    <location>
        <begin position="282"/>
        <end position="304"/>
    </location>
</feature>
<dbReference type="GO" id="GO:0004177">
    <property type="term" value="F:aminopeptidase activity"/>
    <property type="evidence" value="ECO:0007669"/>
    <property type="project" value="UniProtKB-KW"/>
</dbReference>
<evidence type="ECO:0000313" key="18">
    <source>
        <dbReference type="EMBL" id="KPU73831.1"/>
    </source>
</evidence>
<evidence type="ECO:0000256" key="6">
    <source>
        <dbReference type="ARBA" id="ARBA00022801"/>
    </source>
</evidence>
<comment type="subcellular location">
    <subcellularLocation>
        <location evidence="12">Endomembrane system</location>
        <topology evidence="12">Single-pass membrane protein</topology>
    </subcellularLocation>
    <subcellularLocation>
        <location evidence="1">Membrane</location>
        <topology evidence="1">Single-pass type II membrane protein</topology>
    </subcellularLocation>
</comment>
<dbReference type="FunFam" id="3.40.50.1820:FF:000003">
    <property type="entry name" value="Dipeptidyl peptidase 4"/>
    <property type="match status" value="1"/>
</dbReference>
<keyword evidence="10 15" id="KW-0472">Membrane</keyword>
<sequence>MPEQDNYDDELVSSNPNQRNWRGILIALLVIIIVLALIVTSVVLLTPPDEGPRVKGQRIKLQDIVDGLFLPQHANGSWIDGEEFLYQDHLGRICLLNAANRSERVLMSNVTFKTLAPFTFTISADKRYLLLAQNVVKLFRHSYLAQYTLYDIQTSESIKLRHSGHQEEWPYLHYARFTPSGNALVWVQSYDIYYRQEVRSPVVHRITHDAVPGVVYNGIPDWLYEEEILHANNAIWMSDNGQLMLYATFNDTHVQEQHFAWYGTTGPSGGAAAAAAAAGLGGGGHGGGAGSSGGGGSSAGSNPHANLYPEIRSLRYPKPGTQNPTVTLRVADLKDPQKVHITDLRPPQILAHEDHYFSSASWVSHSKIAVVWLNRPQNISVVSVCKAPTFECIETHRVSGDGRGWVDTVAVPLFSSNASVYVAISPLRDGLFGYFRHIVHVDIDKNRVLPLTHGPYEVNRLLHWDQLDNWIYFLGTPERLPSQQHLYRVSALPARQGQALHSPDCLTCPPVTQRADGVEEGHTKSPPKLVTAWDDDWEDSEEEEVQQAPPALPVEQQRPGGRGQSAPLPPPPSDCLYHEAQFPHSLQARYVLIDCLGPVVPTSILYGLKSTGPAGGPKAKRQSTQQEEPPTEGSGEKPASEESPKSQFLELLVTVQNNTRLKEKMAKTAMPQVKTFPVMISGGYHAQVRLFLPPVLREDEITRYPTILHVYSGPGSQLVTDRWHVDWNTYLAGSKDYIVVEIDGRGSSGQGYQLLHEVYKRLGSVEVSDQLEVSEYLRDNLHFIDARRMGVWGWSYGGYTAALALAGQQSIFQCGISVSPVTNWKLYDSTYAERYLSFPNVTDNYKGYEESDLSKYVDNLRERQFLLVHGTADDNVHVQQSMVLARSLTSKGVLYKQQIYPDEGHSLSGVKRHLYRSMTAFFEDCFKKLIDQQQQNQSDSMDFLDFHSFYGR</sequence>
<evidence type="ECO:0000313" key="19">
    <source>
        <dbReference type="Proteomes" id="UP000007801"/>
    </source>
</evidence>
<dbReference type="InterPro" id="IPR050278">
    <property type="entry name" value="Serine_Prot_S9B/DPPIV"/>
</dbReference>
<dbReference type="GO" id="GO:0044325">
    <property type="term" value="F:transmembrane transporter binding"/>
    <property type="evidence" value="ECO:0007669"/>
    <property type="project" value="EnsemblMetazoa"/>
</dbReference>
<evidence type="ECO:0000256" key="2">
    <source>
        <dbReference type="ARBA" id="ARBA00010036"/>
    </source>
</evidence>
<evidence type="ECO:0000259" key="16">
    <source>
        <dbReference type="Pfam" id="PF00326"/>
    </source>
</evidence>
<evidence type="ECO:0000256" key="11">
    <source>
        <dbReference type="ARBA" id="ARBA00023180"/>
    </source>
</evidence>
<dbReference type="GO" id="GO:0006508">
    <property type="term" value="P:proteolysis"/>
    <property type="evidence" value="ECO:0007669"/>
    <property type="project" value="UniProtKB-KW"/>
</dbReference>
<feature type="domain" description="Dipeptidylpeptidase IV N-terminal" evidence="17">
    <location>
        <begin position="123"/>
        <end position="509"/>
    </location>
</feature>
<dbReference type="CTD" id="57628"/>
<protein>
    <recommendedName>
        <fullName evidence="13">Venom dipeptidyl peptidase 4</fullName>
    </recommendedName>
</protein>
<dbReference type="PANTHER" id="PTHR11731:SF200">
    <property type="entry name" value="DIPEPTIDYL PEPTIDASE 10, ISOFORM B"/>
    <property type="match status" value="1"/>
</dbReference>
<dbReference type="GO" id="GO:0008236">
    <property type="term" value="F:serine-type peptidase activity"/>
    <property type="evidence" value="ECO:0007669"/>
    <property type="project" value="UniProtKB-KW"/>
</dbReference>
<dbReference type="GO" id="GO:0071202">
    <property type="term" value="C:Kv4.3-DPP10 channel complex"/>
    <property type="evidence" value="ECO:0007669"/>
    <property type="project" value="EnsemblMetazoa"/>
</dbReference>
<keyword evidence="19" id="KW-1185">Reference proteome</keyword>
<keyword evidence="8" id="KW-0735">Signal-anchor</keyword>
<dbReference type="GO" id="GO:1901379">
    <property type="term" value="P:regulation of potassium ion transmembrane transport"/>
    <property type="evidence" value="ECO:0007669"/>
    <property type="project" value="EnsemblMetazoa"/>
</dbReference>
<accession>A0A0P9A5S7</accession>
<evidence type="ECO:0000256" key="13">
    <source>
        <dbReference type="ARBA" id="ARBA00072929"/>
    </source>
</evidence>
<evidence type="ECO:0000259" key="17">
    <source>
        <dbReference type="Pfam" id="PF00930"/>
    </source>
</evidence>
<evidence type="ECO:0000256" key="3">
    <source>
        <dbReference type="ARBA" id="ARBA00022438"/>
    </source>
</evidence>
<evidence type="ECO:0000256" key="10">
    <source>
        <dbReference type="ARBA" id="ARBA00023136"/>
    </source>
</evidence>
<dbReference type="Pfam" id="PF00930">
    <property type="entry name" value="DPPIV_N"/>
    <property type="match status" value="1"/>
</dbReference>
<reference evidence="18 19" key="1">
    <citation type="journal article" date="2007" name="Nature">
        <title>Evolution of genes and genomes on the Drosophila phylogeny.</title>
        <authorList>
            <consortium name="Drosophila 12 Genomes Consortium"/>
            <person name="Clark A.G."/>
            <person name="Eisen M.B."/>
            <person name="Smith D.R."/>
            <person name="Bergman C.M."/>
            <person name="Oliver B."/>
            <person name="Markow T.A."/>
            <person name="Kaufman T.C."/>
            <person name="Kellis M."/>
            <person name="Gelbart W."/>
            <person name="Iyer V.N."/>
            <person name="Pollard D.A."/>
            <person name="Sackton T.B."/>
            <person name="Larracuente A.M."/>
            <person name="Singh N.D."/>
            <person name="Abad J.P."/>
            <person name="Abt D.N."/>
            <person name="Adryan B."/>
            <person name="Aguade M."/>
            <person name="Akashi H."/>
            <person name="Anderson W.W."/>
            <person name="Aquadro C.F."/>
            <person name="Ardell D.H."/>
            <person name="Arguello R."/>
            <person name="Artieri C.G."/>
            <person name="Barbash D.A."/>
            <person name="Barker D."/>
            <person name="Barsanti P."/>
            <person name="Batterham P."/>
            <person name="Batzoglou S."/>
            <person name="Begun D."/>
            <person name="Bhutkar A."/>
            <person name="Blanco E."/>
            <person name="Bosak S.A."/>
            <person name="Bradley R.K."/>
            <person name="Brand A.D."/>
            <person name="Brent M.R."/>
            <person name="Brooks A.N."/>
            <person name="Brown R.H."/>
            <person name="Butlin R.K."/>
            <person name="Caggese C."/>
            <person name="Calvi B.R."/>
            <person name="Bernardo de Carvalho A."/>
            <person name="Caspi A."/>
            <person name="Castrezana S."/>
            <person name="Celniker S.E."/>
            <person name="Chang J.L."/>
            <person name="Chapple C."/>
            <person name="Chatterji S."/>
            <person name="Chinwalla A."/>
            <person name="Civetta A."/>
            <person name="Clifton S.W."/>
            <person name="Comeron J.M."/>
            <person name="Costello J.C."/>
            <person name="Coyne J.A."/>
            <person name="Daub J."/>
            <person name="David R.G."/>
            <person name="Delcher A.L."/>
            <person name="Delehaunty K."/>
            <person name="Do C.B."/>
            <person name="Ebling H."/>
            <person name="Edwards K."/>
            <person name="Eickbush T."/>
            <person name="Evans J.D."/>
            <person name="Filipski A."/>
            <person name="Findeiss S."/>
            <person name="Freyhult E."/>
            <person name="Fulton L."/>
            <person name="Fulton R."/>
            <person name="Garcia A.C."/>
            <person name="Gardiner A."/>
            <person name="Garfield D.A."/>
            <person name="Garvin B.E."/>
            <person name="Gibson G."/>
            <person name="Gilbert D."/>
            <person name="Gnerre S."/>
            <person name="Godfrey J."/>
            <person name="Good R."/>
            <person name="Gotea V."/>
            <person name="Gravely B."/>
            <person name="Greenberg A.J."/>
            <person name="Griffiths-Jones S."/>
            <person name="Gross S."/>
            <person name="Guigo R."/>
            <person name="Gustafson E.A."/>
            <person name="Haerty W."/>
            <person name="Hahn M.W."/>
            <person name="Halligan D.L."/>
            <person name="Halpern A.L."/>
            <person name="Halter G.M."/>
            <person name="Han M.V."/>
            <person name="Heger A."/>
            <person name="Hillier L."/>
            <person name="Hinrichs A.S."/>
            <person name="Holmes I."/>
            <person name="Hoskins R.A."/>
            <person name="Hubisz M.J."/>
            <person name="Hultmark D."/>
            <person name="Huntley M.A."/>
            <person name="Jaffe D.B."/>
            <person name="Jagadeeshan S."/>
            <person name="Jeck W.R."/>
            <person name="Johnson J."/>
            <person name="Jones C.D."/>
            <person name="Jordan W.C."/>
            <person name="Karpen G.H."/>
            <person name="Kataoka E."/>
            <person name="Keightley P.D."/>
            <person name="Kheradpour P."/>
            <person name="Kirkness E.F."/>
            <person name="Koerich L.B."/>
            <person name="Kristiansen K."/>
            <person name="Kudrna D."/>
            <person name="Kulathinal R.J."/>
            <person name="Kumar S."/>
            <person name="Kwok R."/>
            <person name="Lander E."/>
            <person name="Langley C.H."/>
            <person name="Lapoint R."/>
            <person name="Lazzaro B.P."/>
            <person name="Lee S.J."/>
            <person name="Levesque L."/>
            <person name="Li R."/>
            <person name="Lin C.F."/>
            <person name="Lin M.F."/>
            <person name="Lindblad-Toh K."/>
            <person name="Llopart A."/>
            <person name="Long M."/>
            <person name="Low L."/>
            <person name="Lozovsky E."/>
            <person name="Lu J."/>
            <person name="Luo M."/>
            <person name="Machado C.A."/>
            <person name="Makalowski W."/>
            <person name="Marzo M."/>
            <person name="Matsuda M."/>
            <person name="Matzkin L."/>
            <person name="McAllister B."/>
            <person name="McBride C.S."/>
            <person name="McKernan B."/>
            <person name="McKernan K."/>
            <person name="Mendez-Lago M."/>
            <person name="Minx P."/>
            <person name="Mollenhauer M.U."/>
            <person name="Montooth K."/>
            <person name="Mount S.M."/>
            <person name="Mu X."/>
            <person name="Myers E."/>
            <person name="Negre B."/>
            <person name="Newfeld S."/>
            <person name="Nielsen R."/>
            <person name="Noor M.A."/>
            <person name="O'Grady P."/>
            <person name="Pachter L."/>
            <person name="Papaceit M."/>
            <person name="Parisi M.J."/>
            <person name="Parisi M."/>
            <person name="Parts L."/>
            <person name="Pedersen J.S."/>
            <person name="Pesole G."/>
            <person name="Phillippy A.M."/>
            <person name="Ponting C.P."/>
            <person name="Pop M."/>
            <person name="Porcelli D."/>
            <person name="Powell J.R."/>
            <person name="Prohaska S."/>
            <person name="Pruitt K."/>
            <person name="Puig M."/>
            <person name="Quesneville H."/>
            <person name="Ram K.R."/>
            <person name="Rand D."/>
            <person name="Rasmussen M.D."/>
            <person name="Reed L.K."/>
            <person name="Reenan R."/>
            <person name="Reily A."/>
            <person name="Remington K.A."/>
            <person name="Rieger T.T."/>
            <person name="Ritchie M.G."/>
            <person name="Robin C."/>
            <person name="Rogers Y.H."/>
            <person name="Rohde C."/>
            <person name="Rozas J."/>
            <person name="Rubenfield M.J."/>
            <person name="Ruiz A."/>
            <person name="Russo S."/>
            <person name="Salzberg S.L."/>
            <person name="Sanchez-Gracia A."/>
            <person name="Saranga D.J."/>
            <person name="Sato H."/>
            <person name="Schaeffer S.W."/>
            <person name="Schatz M.C."/>
            <person name="Schlenke T."/>
            <person name="Schwartz R."/>
            <person name="Segarra C."/>
            <person name="Singh R.S."/>
            <person name="Sirot L."/>
            <person name="Sirota M."/>
            <person name="Sisneros N.B."/>
            <person name="Smith C.D."/>
            <person name="Smith T.F."/>
            <person name="Spieth J."/>
            <person name="Stage D.E."/>
            <person name="Stark A."/>
            <person name="Stephan W."/>
            <person name="Strausberg R.L."/>
            <person name="Strempel S."/>
            <person name="Sturgill D."/>
            <person name="Sutton G."/>
            <person name="Sutton G.G."/>
            <person name="Tao W."/>
            <person name="Teichmann S."/>
            <person name="Tobari Y.N."/>
            <person name="Tomimura Y."/>
            <person name="Tsolas J.M."/>
            <person name="Valente V.L."/>
            <person name="Venter E."/>
            <person name="Venter J.C."/>
            <person name="Vicario S."/>
            <person name="Vieira F.G."/>
            <person name="Vilella A.J."/>
            <person name="Villasante A."/>
            <person name="Walenz B."/>
            <person name="Wang J."/>
            <person name="Wasserman M."/>
            <person name="Watts T."/>
            <person name="Wilson D."/>
            <person name="Wilson R.K."/>
            <person name="Wing R.A."/>
            <person name="Wolfner M.F."/>
            <person name="Wong A."/>
            <person name="Wong G.K."/>
            <person name="Wu C.I."/>
            <person name="Wu G."/>
            <person name="Yamamoto D."/>
            <person name="Yang H.P."/>
            <person name="Yang S.P."/>
            <person name="Yorke J.A."/>
            <person name="Yoshida K."/>
            <person name="Zdobnov E."/>
            <person name="Zhang P."/>
            <person name="Zhang Y."/>
            <person name="Zimin A.V."/>
            <person name="Baldwin J."/>
            <person name="Abdouelleil A."/>
            <person name="Abdulkadir J."/>
            <person name="Abebe A."/>
            <person name="Abera B."/>
            <person name="Abreu J."/>
            <person name="Acer S.C."/>
            <person name="Aftuck L."/>
            <person name="Alexander A."/>
            <person name="An P."/>
            <person name="Anderson E."/>
            <person name="Anderson S."/>
            <person name="Arachi H."/>
            <person name="Azer M."/>
            <person name="Bachantsang P."/>
            <person name="Barry A."/>
            <person name="Bayul T."/>
            <person name="Berlin A."/>
            <person name="Bessette D."/>
            <person name="Bloom T."/>
            <person name="Blye J."/>
            <person name="Boguslavskiy L."/>
            <person name="Bonnet C."/>
            <person name="Boukhgalter B."/>
            <person name="Bourzgui I."/>
            <person name="Brown A."/>
            <person name="Cahill P."/>
            <person name="Channer S."/>
            <person name="Cheshatsang Y."/>
            <person name="Chuda L."/>
            <person name="Citroen M."/>
            <person name="Collymore A."/>
            <person name="Cooke P."/>
            <person name="Costello M."/>
            <person name="D'Aco K."/>
            <person name="Daza R."/>
            <person name="De Haan G."/>
            <person name="DeGray S."/>
            <person name="DeMaso C."/>
            <person name="Dhargay N."/>
            <person name="Dooley K."/>
            <person name="Dooley E."/>
            <person name="Doricent M."/>
            <person name="Dorje P."/>
            <person name="Dorjee K."/>
            <person name="Dupes A."/>
            <person name="Elong R."/>
            <person name="Falk J."/>
            <person name="Farina A."/>
            <person name="Faro S."/>
            <person name="Ferguson D."/>
            <person name="Fisher S."/>
            <person name="Foley C.D."/>
            <person name="Franke A."/>
            <person name="Friedrich D."/>
            <person name="Gadbois L."/>
            <person name="Gearin G."/>
            <person name="Gearin C.R."/>
            <person name="Giannoukos G."/>
            <person name="Goode T."/>
            <person name="Graham J."/>
            <person name="Grandbois E."/>
            <person name="Grewal S."/>
            <person name="Gyaltsen K."/>
            <person name="Hafez N."/>
            <person name="Hagos B."/>
            <person name="Hall J."/>
            <person name="Henson C."/>
            <person name="Hollinger A."/>
            <person name="Honan T."/>
            <person name="Huard M.D."/>
            <person name="Hughes L."/>
            <person name="Hurhula B."/>
            <person name="Husby M.E."/>
            <person name="Kamat A."/>
            <person name="Kanga B."/>
            <person name="Kashin S."/>
            <person name="Khazanovich D."/>
            <person name="Kisner P."/>
            <person name="Lance K."/>
            <person name="Lara M."/>
            <person name="Lee W."/>
            <person name="Lennon N."/>
            <person name="Letendre F."/>
            <person name="LeVine R."/>
            <person name="Lipovsky A."/>
            <person name="Liu X."/>
            <person name="Liu J."/>
            <person name="Liu S."/>
            <person name="Lokyitsang T."/>
            <person name="Lokyitsang Y."/>
            <person name="Lubonja R."/>
            <person name="Lui A."/>
            <person name="MacDonald P."/>
            <person name="Magnisalis V."/>
            <person name="Maru K."/>
            <person name="Matthews C."/>
            <person name="McCusker W."/>
            <person name="McDonough S."/>
            <person name="Mehta T."/>
            <person name="Meldrim J."/>
            <person name="Meneus L."/>
            <person name="Mihai O."/>
            <person name="Mihalev A."/>
            <person name="Mihova T."/>
            <person name="Mittelman R."/>
            <person name="Mlenga V."/>
            <person name="Montmayeur A."/>
            <person name="Mulrain L."/>
            <person name="Navidi A."/>
            <person name="Naylor J."/>
            <person name="Negash T."/>
            <person name="Nguyen T."/>
            <person name="Nguyen N."/>
            <person name="Nicol R."/>
            <person name="Norbu C."/>
            <person name="Norbu N."/>
            <person name="Novod N."/>
            <person name="O'Neill B."/>
            <person name="Osman S."/>
            <person name="Markiewicz E."/>
            <person name="Oyono O.L."/>
            <person name="Patti C."/>
            <person name="Phunkhang P."/>
            <person name="Pierre F."/>
            <person name="Priest M."/>
            <person name="Raghuraman S."/>
            <person name="Rege F."/>
            <person name="Reyes R."/>
            <person name="Rise C."/>
            <person name="Rogov P."/>
            <person name="Ross K."/>
            <person name="Ryan E."/>
            <person name="Settipalli S."/>
            <person name="Shea T."/>
            <person name="Sherpa N."/>
            <person name="Shi L."/>
            <person name="Shih D."/>
            <person name="Sparrow T."/>
            <person name="Spaulding J."/>
            <person name="Stalker J."/>
            <person name="Stange-Thomann N."/>
            <person name="Stavropoulos S."/>
            <person name="Stone C."/>
            <person name="Strader C."/>
            <person name="Tesfaye S."/>
            <person name="Thomson T."/>
            <person name="Thoulutsang Y."/>
            <person name="Thoulutsang D."/>
            <person name="Topham K."/>
            <person name="Topping I."/>
            <person name="Tsamla T."/>
            <person name="Vassiliev H."/>
            <person name="Vo A."/>
            <person name="Wangchuk T."/>
            <person name="Wangdi T."/>
            <person name="Weiand M."/>
            <person name="Wilkinson J."/>
            <person name="Wilson A."/>
            <person name="Yadav S."/>
            <person name="Young G."/>
            <person name="Yu Q."/>
            <person name="Zembek L."/>
            <person name="Zhong D."/>
            <person name="Zimmer A."/>
            <person name="Zwirko Z."/>
            <person name="Jaffe D.B."/>
            <person name="Alvarez P."/>
            <person name="Brockman W."/>
            <person name="Butler J."/>
            <person name="Chin C."/>
            <person name="Gnerre S."/>
            <person name="Grabherr M."/>
            <person name="Kleber M."/>
            <person name="Mauceli E."/>
            <person name="MacCallum I."/>
        </authorList>
    </citation>
    <scope>NUCLEOTIDE SEQUENCE [LARGE SCALE GENOMIC DNA]</scope>
    <source>
        <strain evidence="18">TSC#14024-0371.13</strain>
        <strain evidence="19">Tucson 14024-0371.13</strain>
    </source>
</reference>
<name>A0A0P9A5S7_DROAN</name>
<evidence type="ECO:0000256" key="15">
    <source>
        <dbReference type="SAM" id="Phobius"/>
    </source>
</evidence>
<dbReference type="STRING" id="7217.A0A0P9A5S7"/>
<evidence type="ECO:0000256" key="4">
    <source>
        <dbReference type="ARBA" id="ARBA00022670"/>
    </source>
</evidence>
<dbReference type="EMBL" id="CH902620">
    <property type="protein sequence ID" value="KPU73831.1"/>
    <property type="molecule type" value="Genomic_DNA"/>
</dbReference>
<dbReference type="InterPro" id="IPR001375">
    <property type="entry name" value="Peptidase_S9_cat"/>
</dbReference>
<dbReference type="GO" id="GO:0008239">
    <property type="term" value="F:dipeptidyl-peptidase activity"/>
    <property type="evidence" value="ECO:0007669"/>
    <property type="project" value="EnsemblMetazoa"/>
</dbReference>
<evidence type="ECO:0000256" key="7">
    <source>
        <dbReference type="ARBA" id="ARBA00022825"/>
    </source>
</evidence>
<reference evidence="18" key="2">
    <citation type="journal article" date="2008" name="Bioinformatics">
        <title>Assembly reconciliation.</title>
        <authorList>
            <person name="Zimin A.V."/>
            <person name="Smith D.R."/>
            <person name="Sutton G."/>
            <person name="Yorke J.A."/>
        </authorList>
    </citation>
    <scope>NUCLEOTIDE SEQUENCE</scope>
    <source>
        <strain evidence="18">TSC#14024-0371.13</strain>
    </source>
</reference>
<dbReference type="Gene3D" id="2.140.10.30">
    <property type="entry name" value="Dipeptidylpeptidase IV, N-terminal domain"/>
    <property type="match status" value="1"/>
</dbReference>
<evidence type="ECO:0000256" key="12">
    <source>
        <dbReference type="ARBA" id="ARBA00037847"/>
    </source>
</evidence>
<feature type="transmembrane region" description="Helical" evidence="15">
    <location>
        <begin position="24"/>
        <end position="45"/>
    </location>
</feature>
<dbReference type="SUPFAM" id="SSF53474">
    <property type="entry name" value="alpha/beta-Hydrolases"/>
    <property type="match status" value="1"/>
</dbReference>
<keyword evidence="4" id="KW-0645">Protease</keyword>
<organism evidence="18 19">
    <name type="scientific">Drosophila ananassae</name>
    <name type="common">Fruit fly</name>
    <dbReference type="NCBI Taxonomy" id="7217"/>
    <lineage>
        <taxon>Eukaryota</taxon>
        <taxon>Metazoa</taxon>
        <taxon>Ecdysozoa</taxon>
        <taxon>Arthropoda</taxon>
        <taxon>Hexapoda</taxon>
        <taxon>Insecta</taxon>
        <taxon>Pterygota</taxon>
        <taxon>Neoptera</taxon>
        <taxon>Endopterygota</taxon>
        <taxon>Diptera</taxon>
        <taxon>Brachycera</taxon>
        <taxon>Muscomorpha</taxon>
        <taxon>Ephydroidea</taxon>
        <taxon>Drosophilidae</taxon>
        <taxon>Drosophila</taxon>
        <taxon>Sophophora</taxon>
    </lineage>
</organism>
<keyword evidence="6" id="KW-0378">Hydrolase</keyword>
<keyword evidence="7" id="KW-0720">Serine protease</keyword>
<dbReference type="Gene3D" id="3.40.50.1820">
    <property type="entry name" value="alpha/beta hydrolase"/>
    <property type="match status" value="1"/>
</dbReference>
<dbReference type="GO" id="GO:0015459">
    <property type="term" value="F:potassium channel regulator activity"/>
    <property type="evidence" value="ECO:0007669"/>
    <property type="project" value="EnsemblMetazoa"/>
</dbReference>
<keyword evidence="11" id="KW-0325">Glycoprotein</keyword>
<evidence type="ECO:0000256" key="9">
    <source>
        <dbReference type="ARBA" id="ARBA00022989"/>
    </source>
</evidence>
<keyword evidence="3" id="KW-0031">Aminopeptidase</keyword>
<evidence type="ECO:0000256" key="14">
    <source>
        <dbReference type="SAM" id="MobiDB-lite"/>
    </source>
</evidence>
<feature type="compositionally biased region" description="Gly residues" evidence="14">
    <location>
        <begin position="282"/>
        <end position="298"/>
    </location>
</feature>
<dbReference type="InterPro" id="IPR029058">
    <property type="entry name" value="AB_hydrolase_fold"/>
</dbReference>
<reference evidence="18" key="3">
    <citation type="submission" date="2015-10" db="EMBL/GenBank/DDBJ databases">
        <authorList>
            <consortium name="FlyBase"/>
        </authorList>
    </citation>
    <scope>NUCLEOTIDE SEQUENCE</scope>
    <source>
        <strain evidence="18">TSC#14024-0371.13</strain>
    </source>
</reference>
<dbReference type="InterPro" id="IPR002469">
    <property type="entry name" value="Peptidase_S9B_N"/>
</dbReference>
<dbReference type="Proteomes" id="UP000007801">
    <property type="component" value="Unassembled WGS sequence"/>
</dbReference>
<feature type="domain" description="Peptidase S9 prolyl oligopeptidase catalytic" evidence="16">
    <location>
        <begin position="723"/>
        <end position="928"/>
    </location>
</feature>
<dbReference type="AlphaFoldDB" id="A0A0P9A5S7"/>
<evidence type="ECO:0000256" key="5">
    <source>
        <dbReference type="ARBA" id="ARBA00022692"/>
    </source>
</evidence>
<gene>
    <name evidence="18" type="primary">Dana\GF15695</name>
    <name evidence="18" type="synonym">dana_GLEANR_16458</name>
    <name evidence="18" type="ORF">GF15695</name>
</gene>
<dbReference type="SUPFAM" id="SSF82171">
    <property type="entry name" value="DPP6 N-terminal domain-like"/>
    <property type="match status" value="1"/>
</dbReference>
<feature type="region of interest" description="Disordered" evidence="14">
    <location>
        <begin position="612"/>
        <end position="647"/>
    </location>
</feature>
<keyword evidence="9 15" id="KW-1133">Transmembrane helix</keyword>
<dbReference type="EMBL" id="CH902620">
    <property type="protein sequence ID" value="KPU73830.1"/>
    <property type="molecule type" value="Genomic_DNA"/>
</dbReference>
<dbReference type="FunCoup" id="A0A0P9A5S7">
    <property type="interactions" value="170"/>
</dbReference>
<dbReference type="PANTHER" id="PTHR11731">
    <property type="entry name" value="PROTEASE FAMILY S9B,C DIPEPTIDYL-PEPTIDASE IV-RELATED"/>
    <property type="match status" value="1"/>
</dbReference>
<evidence type="ECO:0000256" key="1">
    <source>
        <dbReference type="ARBA" id="ARBA00004606"/>
    </source>
</evidence>
<dbReference type="GO" id="GO:0012505">
    <property type="term" value="C:endomembrane system"/>
    <property type="evidence" value="ECO:0007669"/>
    <property type="project" value="UniProtKB-SubCell"/>
</dbReference>
<feature type="compositionally biased region" description="Basic and acidic residues" evidence="14">
    <location>
        <begin position="634"/>
        <end position="644"/>
    </location>
</feature>
<dbReference type="OrthoDB" id="16520at2759"/>